<evidence type="ECO:0000256" key="1">
    <source>
        <dbReference type="ARBA" id="ARBA00009481"/>
    </source>
</evidence>
<evidence type="ECO:0000256" key="3">
    <source>
        <dbReference type="ARBA" id="ARBA00022679"/>
    </source>
</evidence>
<organism evidence="5 6">
    <name type="scientific">Alteromonas marina</name>
    <dbReference type="NCBI Taxonomy" id="203795"/>
    <lineage>
        <taxon>Bacteria</taxon>
        <taxon>Pseudomonadati</taxon>
        <taxon>Pseudomonadota</taxon>
        <taxon>Gammaproteobacteria</taxon>
        <taxon>Alteromonadales</taxon>
        <taxon>Alteromonadaceae</taxon>
        <taxon>Alteromonas/Salinimonas group</taxon>
        <taxon>Alteromonas</taxon>
    </lineage>
</organism>
<evidence type="ECO:0000313" key="5">
    <source>
        <dbReference type="EMBL" id="KHT54355.1"/>
    </source>
</evidence>
<proteinExistence type="inferred from homology"/>
<comment type="similarity">
    <text evidence="1">Belongs to the glycosyltransferase group 1 family. Glycosyltransferase 4 subfamily.</text>
</comment>
<dbReference type="Pfam" id="PF00534">
    <property type="entry name" value="Glycos_transf_1"/>
    <property type="match status" value="1"/>
</dbReference>
<dbReference type="Proteomes" id="UP000031197">
    <property type="component" value="Unassembled WGS sequence"/>
</dbReference>
<gene>
    <name evidence="5" type="ORF">RJ41_07470</name>
</gene>
<reference evidence="5 6" key="1">
    <citation type="submission" date="2014-12" db="EMBL/GenBank/DDBJ databases">
        <title>Genome sequencing of Alteromonas marina AD001.</title>
        <authorList>
            <person name="Adrian T.G.S."/>
            <person name="Chan K.G."/>
        </authorList>
    </citation>
    <scope>NUCLEOTIDE SEQUENCE [LARGE SCALE GENOMIC DNA]</scope>
    <source>
        <strain evidence="5 6">AD001</strain>
    </source>
</reference>
<dbReference type="Gene3D" id="3.40.50.2000">
    <property type="entry name" value="Glycogen Phosphorylase B"/>
    <property type="match status" value="1"/>
</dbReference>
<keyword evidence="2" id="KW-0328">Glycosyltransferase</keyword>
<keyword evidence="6" id="KW-1185">Reference proteome</keyword>
<dbReference type="GO" id="GO:1901135">
    <property type="term" value="P:carbohydrate derivative metabolic process"/>
    <property type="evidence" value="ECO:0007669"/>
    <property type="project" value="UniProtKB-ARBA"/>
</dbReference>
<protein>
    <submittedName>
        <fullName evidence="5">Glycosyl transferase family 1</fullName>
    </submittedName>
</protein>
<dbReference type="PANTHER" id="PTHR12526">
    <property type="entry name" value="GLYCOSYLTRANSFERASE"/>
    <property type="match status" value="1"/>
</dbReference>
<evidence type="ECO:0000313" key="6">
    <source>
        <dbReference type="Proteomes" id="UP000031197"/>
    </source>
</evidence>
<dbReference type="CDD" id="cd03801">
    <property type="entry name" value="GT4_PimA-like"/>
    <property type="match status" value="1"/>
</dbReference>
<accession>A0A0B3Z7M8</accession>
<evidence type="ECO:0000256" key="2">
    <source>
        <dbReference type="ARBA" id="ARBA00022676"/>
    </source>
</evidence>
<dbReference type="AlphaFoldDB" id="A0A0B3Z7M8"/>
<sequence>MSHPNRKISPSSVDDQEIELIVGNSSANFSGVTSTMLQVTSFQKHMINLRIMGKHFVSDPAMTITFWEVAKMCRRPLSNGKWRIFHARRVDEMIQGVILKYVFRAKIKLVFSSAAQRERSPSTVWLSNKMDAVIAMSNRSAKYLNKPPAKINLHGVQIDNYAPAENKEKAWQSLGYGGKYGIGILGRVREQKGVHLFVEACIKILPKYPEVNAVVVGAISSSNKEFVNQLKEKVLEAGLTDRIIFTGELPFEQIPKIFSALSLVSALSDNEGFGLTVPEAMSAGAAVLATQAGAWEDIVRPGIDGYIVPTQDQQSVTEHMDLLLSDMDKLAEMGKAGREHVVKNFKVEDEARNLVEFFRSLQ</sequence>
<feature type="domain" description="Glycosyl transferase family 1" evidence="4">
    <location>
        <begin position="170"/>
        <end position="339"/>
    </location>
</feature>
<keyword evidence="3 5" id="KW-0808">Transferase</keyword>
<dbReference type="SUPFAM" id="SSF53756">
    <property type="entry name" value="UDP-Glycosyltransferase/glycogen phosphorylase"/>
    <property type="match status" value="1"/>
</dbReference>
<name>A0A0B3Z7M8_9ALTE</name>
<dbReference type="InterPro" id="IPR001296">
    <property type="entry name" value="Glyco_trans_1"/>
</dbReference>
<dbReference type="RefSeq" id="WP_039218861.1">
    <property type="nucleotide sequence ID" value="NZ_JWLW01000012.1"/>
</dbReference>
<dbReference type="GO" id="GO:0016757">
    <property type="term" value="F:glycosyltransferase activity"/>
    <property type="evidence" value="ECO:0007669"/>
    <property type="project" value="UniProtKB-KW"/>
</dbReference>
<dbReference type="PANTHER" id="PTHR12526:SF640">
    <property type="entry name" value="COLANIC ACID BIOSYNTHESIS GLYCOSYLTRANSFERASE WCAL-RELATED"/>
    <property type="match status" value="1"/>
</dbReference>
<dbReference type="OrthoDB" id="9801609at2"/>
<comment type="caution">
    <text evidence="5">The sequence shown here is derived from an EMBL/GenBank/DDBJ whole genome shotgun (WGS) entry which is preliminary data.</text>
</comment>
<dbReference type="EMBL" id="JWLW01000012">
    <property type="protein sequence ID" value="KHT54355.1"/>
    <property type="molecule type" value="Genomic_DNA"/>
</dbReference>
<evidence type="ECO:0000259" key="4">
    <source>
        <dbReference type="Pfam" id="PF00534"/>
    </source>
</evidence>